<dbReference type="EMBL" id="RBIL01000002">
    <property type="protein sequence ID" value="RKQ86065.1"/>
    <property type="molecule type" value="Genomic_DNA"/>
</dbReference>
<dbReference type="Proteomes" id="UP000278962">
    <property type="component" value="Unassembled WGS sequence"/>
</dbReference>
<protein>
    <submittedName>
        <fullName evidence="1">Uncharacterized protein</fullName>
    </submittedName>
</protein>
<evidence type="ECO:0000313" key="2">
    <source>
        <dbReference type="Proteomes" id="UP000278962"/>
    </source>
</evidence>
<reference evidence="1 2" key="1">
    <citation type="submission" date="2018-10" db="EMBL/GenBank/DDBJ databases">
        <title>Genomic Encyclopedia of Archaeal and Bacterial Type Strains, Phase II (KMG-II): from individual species to whole genera.</title>
        <authorList>
            <person name="Goeker M."/>
        </authorList>
    </citation>
    <scope>NUCLEOTIDE SEQUENCE [LARGE SCALE GENOMIC DNA]</scope>
    <source>
        <strain evidence="1 2">DSM 14954</strain>
    </source>
</reference>
<sequence length="222" mass="24629">MRNYFSTNFLWTAMHTSRLVGEFEAAEGERPRFEMAHRSLAAASVIASGAFLEAAASELFQDAHDGHGLREDGYLSPLSPPTVASMAMVWRATKNGRNTDPVEKWQWMLECAGLPPLDRGAQPFQDAALLVRIRNALVHFKPENIAADEEHELEKRLRGKFPSNQLMNGSGNPWWPDHGLGHGCTECAIHSARALAERVLDALAVTPNYRRIEEAGWNGTVP</sequence>
<organism evidence="1 2">
    <name type="scientific">Solirubrobacter pauli</name>
    <dbReference type="NCBI Taxonomy" id="166793"/>
    <lineage>
        <taxon>Bacteria</taxon>
        <taxon>Bacillati</taxon>
        <taxon>Actinomycetota</taxon>
        <taxon>Thermoleophilia</taxon>
        <taxon>Solirubrobacterales</taxon>
        <taxon>Solirubrobacteraceae</taxon>
        <taxon>Solirubrobacter</taxon>
    </lineage>
</organism>
<gene>
    <name evidence="1" type="ORF">C8N24_4074</name>
</gene>
<keyword evidence="2" id="KW-1185">Reference proteome</keyword>
<evidence type="ECO:0000313" key="1">
    <source>
        <dbReference type="EMBL" id="RKQ86065.1"/>
    </source>
</evidence>
<accession>A0A660KYB1</accession>
<dbReference type="AlphaFoldDB" id="A0A660KYB1"/>
<proteinExistence type="predicted"/>
<comment type="caution">
    <text evidence="1">The sequence shown here is derived from an EMBL/GenBank/DDBJ whole genome shotgun (WGS) entry which is preliminary data.</text>
</comment>
<name>A0A660KYB1_9ACTN</name>